<keyword evidence="1" id="KW-0863">Zinc-finger</keyword>
<keyword evidence="1" id="KW-0479">Metal-binding</keyword>
<evidence type="ECO:0000256" key="1">
    <source>
        <dbReference type="PROSITE-ProRule" id="PRU00042"/>
    </source>
</evidence>
<reference evidence="4" key="1">
    <citation type="submission" date="2018-10" db="EMBL/GenBank/DDBJ databases">
        <title>Hidden diversity of soil giant viruses.</title>
        <authorList>
            <person name="Schulz F."/>
            <person name="Alteio L."/>
            <person name="Goudeau D."/>
            <person name="Ryan E.M."/>
            <person name="Malmstrom R.R."/>
            <person name="Blanchard J."/>
            <person name="Woyke T."/>
        </authorList>
    </citation>
    <scope>NUCLEOTIDE SEQUENCE</scope>
    <source>
        <strain evidence="4">BAV1</strain>
    </source>
</reference>
<dbReference type="GO" id="GO:0008270">
    <property type="term" value="F:zinc ion binding"/>
    <property type="evidence" value="ECO:0007669"/>
    <property type="project" value="UniProtKB-KW"/>
</dbReference>
<proteinExistence type="predicted"/>
<dbReference type="PROSITE" id="PS50157">
    <property type="entry name" value="ZINC_FINGER_C2H2_2"/>
    <property type="match status" value="1"/>
</dbReference>
<keyword evidence="1" id="KW-0862">Zinc</keyword>
<dbReference type="InterPro" id="IPR013087">
    <property type="entry name" value="Znf_C2H2_type"/>
</dbReference>
<protein>
    <recommendedName>
        <fullName evidence="3">C2H2-type domain-containing protein</fullName>
    </recommendedName>
</protein>
<feature type="region of interest" description="Disordered" evidence="2">
    <location>
        <begin position="152"/>
        <end position="191"/>
    </location>
</feature>
<evidence type="ECO:0000256" key="2">
    <source>
        <dbReference type="SAM" id="MobiDB-lite"/>
    </source>
</evidence>
<dbReference type="EMBL" id="MK072029">
    <property type="protein sequence ID" value="AYV77307.1"/>
    <property type="molecule type" value="Genomic_DNA"/>
</dbReference>
<evidence type="ECO:0000313" key="4">
    <source>
        <dbReference type="EMBL" id="AYV77307.1"/>
    </source>
</evidence>
<name>A0A3G4ZQY6_9VIRU</name>
<accession>A0A3G4ZQY6</accession>
<evidence type="ECO:0000259" key="3">
    <source>
        <dbReference type="PROSITE" id="PS50157"/>
    </source>
</evidence>
<feature type="domain" description="C2H2-type" evidence="3">
    <location>
        <begin position="20"/>
        <end position="48"/>
    </location>
</feature>
<feature type="compositionally biased region" description="Polar residues" evidence="2">
    <location>
        <begin position="163"/>
        <end position="172"/>
    </location>
</feature>
<gene>
    <name evidence="4" type="ORF">Barrevirus32_3</name>
</gene>
<sequence>MNPFSTPKPDWLDSLIDGTYPCKSCPYSTDIKDHLKIHTKTYHNKEYQEHYILYMECNGSIDGRNDLNDLISNHDIDCTGGQSAYEDGDLKEFGDQLVIAARQTGVGLYRVLRMYDPGLGLIFDDWWVNGGIKAGVFQEYQLPDDVIATWDKEEDSDSDSRSGYLTITQVSPESFESQSESQSEERMNIRL</sequence>
<organism evidence="4">
    <name type="scientific">Barrevirus sp</name>
    <dbReference type="NCBI Taxonomy" id="2487763"/>
    <lineage>
        <taxon>Viruses</taxon>
        <taxon>Varidnaviria</taxon>
        <taxon>Bamfordvirae</taxon>
        <taxon>Nucleocytoviricota</taxon>
        <taxon>Megaviricetes</taxon>
        <taxon>Imitervirales</taxon>
        <taxon>Mimiviridae</taxon>
        <taxon>Klosneuvirinae</taxon>
    </lineage>
</organism>